<dbReference type="Pfam" id="PF00581">
    <property type="entry name" value="Rhodanese"/>
    <property type="match status" value="1"/>
</dbReference>
<dbReference type="Proteomes" id="UP001169066">
    <property type="component" value="Unassembled WGS sequence"/>
</dbReference>
<gene>
    <name evidence="3" type="ORF">PF327_04880</name>
</gene>
<name>A0ABT7QR81_9BACT</name>
<dbReference type="InterPro" id="IPR036873">
    <property type="entry name" value="Rhodanese-like_dom_sf"/>
</dbReference>
<evidence type="ECO:0000256" key="1">
    <source>
        <dbReference type="SAM" id="Phobius"/>
    </source>
</evidence>
<reference evidence="3" key="1">
    <citation type="submission" date="2023-01" db="EMBL/GenBank/DDBJ databases">
        <title>Sulfurovum sp. XTW-4 genome assembly.</title>
        <authorList>
            <person name="Wang J."/>
        </authorList>
    </citation>
    <scope>NUCLEOTIDE SEQUENCE</scope>
    <source>
        <strain evidence="3">XTW-4</strain>
    </source>
</reference>
<dbReference type="PROSITE" id="PS50206">
    <property type="entry name" value="RHODANESE_3"/>
    <property type="match status" value="1"/>
</dbReference>
<feature type="domain" description="Rhodanese" evidence="2">
    <location>
        <begin position="53"/>
        <end position="142"/>
    </location>
</feature>
<keyword evidence="1" id="KW-0812">Transmembrane</keyword>
<keyword evidence="1" id="KW-1133">Transmembrane helix</keyword>
<dbReference type="SMART" id="SM00450">
    <property type="entry name" value="RHOD"/>
    <property type="match status" value="1"/>
</dbReference>
<proteinExistence type="predicted"/>
<feature type="transmembrane region" description="Helical" evidence="1">
    <location>
        <begin position="6"/>
        <end position="30"/>
    </location>
</feature>
<evidence type="ECO:0000313" key="4">
    <source>
        <dbReference type="Proteomes" id="UP001169066"/>
    </source>
</evidence>
<keyword evidence="4" id="KW-1185">Reference proteome</keyword>
<dbReference type="RefSeq" id="WP_289401546.1">
    <property type="nucleotide sequence ID" value="NZ_JAQIBC010000002.1"/>
</dbReference>
<accession>A0ABT7QR81</accession>
<dbReference type="Gene3D" id="3.40.250.10">
    <property type="entry name" value="Rhodanese-like domain"/>
    <property type="match status" value="1"/>
</dbReference>
<evidence type="ECO:0000259" key="2">
    <source>
        <dbReference type="PROSITE" id="PS50206"/>
    </source>
</evidence>
<dbReference type="InterPro" id="IPR001763">
    <property type="entry name" value="Rhodanese-like_dom"/>
</dbReference>
<sequence>MRITRLIIFFISTMILYWIAMAGLFISFAYSKGWIFADFEFINAKQAIVRLADDSNITLLDVRTVKEYEEKHLKNAINIPVQQLDSSLIRLEKVRSKPIMVYCRSGSRSIKASRILEKNGFTPLNVEGGIIELIRNDAEIVR</sequence>
<dbReference type="PANTHER" id="PTHR43031:SF16">
    <property type="entry name" value="OXIDOREDUCTASE"/>
    <property type="match status" value="1"/>
</dbReference>
<comment type="caution">
    <text evidence="3">The sequence shown here is derived from an EMBL/GenBank/DDBJ whole genome shotgun (WGS) entry which is preliminary data.</text>
</comment>
<dbReference type="InterPro" id="IPR050229">
    <property type="entry name" value="GlpE_sulfurtransferase"/>
</dbReference>
<dbReference type="EMBL" id="JAQIBC010000002">
    <property type="protein sequence ID" value="MDM5263525.1"/>
    <property type="molecule type" value="Genomic_DNA"/>
</dbReference>
<keyword evidence="1" id="KW-0472">Membrane</keyword>
<dbReference type="CDD" id="cd00158">
    <property type="entry name" value="RHOD"/>
    <property type="match status" value="1"/>
</dbReference>
<evidence type="ECO:0000313" key="3">
    <source>
        <dbReference type="EMBL" id="MDM5263525.1"/>
    </source>
</evidence>
<dbReference type="SUPFAM" id="SSF52821">
    <property type="entry name" value="Rhodanese/Cell cycle control phosphatase"/>
    <property type="match status" value="1"/>
</dbReference>
<organism evidence="3 4">
    <name type="scientific">Sulfurovum xiamenensis</name>
    <dbReference type="NCBI Taxonomy" id="3019066"/>
    <lineage>
        <taxon>Bacteria</taxon>
        <taxon>Pseudomonadati</taxon>
        <taxon>Campylobacterota</taxon>
        <taxon>Epsilonproteobacteria</taxon>
        <taxon>Campylobacterales</taxon>
        <taxon>Sulfurovaceae</taxon>
        <taxon>Sulfurovum</taxon>
    </lineage>
</organism>
<protein>
    <submittedName>
        <fullName evidence="3">Rhodanese-like domain-containing protein</fullName>
    </submittedName>
</protein>
<dbReference type="PANTHER" id="PTHR43031">
    <property type="entry name" value="FAD-DEPENDENT OXIDOREDUCTASE"/>
    <property type="match status" value="1"/>
</dbReference>